<comment type="caution">
    <text evidence="2">The sequence shown here is derived from an EMBL/GenBank/DDBJ whole genome shotgun (WGS) entry which is preliminary data.</text>
</comment>
<dbReference type="InterPro" id="IPR034122">
    <property type="entry name" value="Retropepsin-like_bacterial"/>
</dbReference>
<dbReference type="Proteomes" id="UP001139410">
    <property type="component" value="Unassembled WGS sequence"/>
</dbReference>
<dbReference type="Pfam" id="PF13650">
    <property type="entry name" value="Asp_protease_2"/>
    <property type="match status" value="1"/>
</dbReference>
<dbReference type="CDD" id="cd05483">
    <property type="entry name" value="retropepsin_like_bacteria"/>
    <property type="match status" value="1"/>
</dbReference>
<feature type="signal peptide" evidence="1">
    <location>
        <begin position="1"/>
        <end position="20"/>
    </location>
</feature>
<evidence type="ECO:0000313" key="3">
    <source>
        <dbReference type="Proteomes" id="UP001139410"/>
    </source>
</evidence>
<dbReference type="GO" id="GO:0006508">
    <property type="term" value="P:proteolysis"/>
    <property type="evidence" value="ECO:0007669"/>
    <property type="project" value="UniProtKB-KW"/>
</dbReference>
<dbReference type="EMBL" id="JAKFGM010000001">
    <property type="protein sequence ID" value="MCF2513862.1"/>
    <property type="molecule type" value="Genomic_DNA"/>
</dbReference>
<dbReference type="AlphaFoldDB" id="A0A9X1TXI0"/>
<keyword evidence="2" id="KW-0378">Hydrolase</keyword>
<accession>A0A9X1TXI0</accession>
<protein>
    <submittedName>
        <fullName evidence="2">Aspartyl protease family protein</fullName>
    </submittedName>
</protein>
<reference evidence="2" key="1">
    <citation type="submission" date="2022-01" db="EMBL/GenBank/DDBJ databases">
        <authorList>
            <person name="Jo J.-H."/>
            <person name="Im W.-T."/>
        </authorList>
    </citation>
    <scope>NUCLEOTIDE SEQUENCE</scope>
    <source>
        <strain evidence="2">G124</strain>
    </source>
</reference>
<feature type="chain" id="PRO_5040827424" evidence="1">
    <location>
        <begin position="21"/>
        <end position="326"/>
    </location>
</feature>
<gene>
    <name evidence="2" type="ORF">LVY65_02095</name>
</gene>
<dbReference type="InterPro" id="IPR021109">
    <property type="entry name" value="Peptidase_aspartic_dom_sf"/>
</dbReference>
<evidence type="ECO:0000313" key="2">
    <source>
        <dbReference type="EMBL" id="MCF2513862.1"/>
    </source>
</evidence>
<keyword evidence="3" id="KW-1185">Reference proteome</keyword>
<dbReference type="GO" id="GO:0004190">
    <property type="term" value="F:aspartic-type endopeptidase activity"/>
    <property type="evidence" value="ECO:0007669"/>
    <property type="project" value="InterPro"/>
</dbReference>
<dbReference type="InterPro" id="IPR001969">
    <property type="entry name" value="Aspartic_peptidase_AS"/>
</dbReference>
<evidence type="ECO:0000256" key="1">
    <source>
        <dbReference type="SAM" id="SignalP"/>
    </source>
</evidence>
<dbReference type="SUPFAM" id="SSF50630">
    <property type="entry name" value="Acid proteases"/>
    <property type="match status" value="2"/>
</dbReference>
<dbReference type="Pfam" id="PF13975">
    <property type="entry name" value="gag-asp_proteas"/>
    <property type="match status" value="1"/>
</dbReference>
<organism evidence="2 3">
    <name type="scientific">Sphingomonas cremea</name>
    <dbReference type="NCBI Taxonomy" id="2904799"/>
    <lineage>
        <taxon>Bacteria</taxon>
        <taxon>Pseudomonadati</taxon>
        <taxon>Pseudomonadota</taxon>
        <taxon>Alphaproteobacteria</taxon>
        <taxon>Sphingomonadales</taxon>
        <taxon>Sphingomonadaceae</taxon>
        <taxon>Sphingomonas</taxon>
    </lineage>
</organism>
<sequence length="326" mass="35350">MMISHWLAAALIVSGSTAVAEPNRLDVEVTPSEPIDRTTITDEVALGRDVGDRMTVDVSVGGRGPYRFLVDTGSERTVISRQLAQRLQLESGKDAILHSVVGVNDVSTVFIPRLQVSNSIISVVDAPALEASNIGADGMLGIDSLRSQRVLFDFKAKTMSITPSKRPLERLDGETIVVRARARHGRLIFSQAQIDGQKVTVIIDTGSQVTIGNFALQRSLMKRRSWSVPSAVTIESVTGEVLNARVSNVKQLELGGIRVDDLAVAFADAHIFKQLDLQHQPALLLGMNAMRAFDRISIDFESKKVRFVLPGTSMRQSVRLAAAGGI</sequence>
<keyword evidence="1" id="KW-0732">Signal</keyword>
<dbReference type="Gene3D" id="2.40.70.10">
    <property type="entry name" value="Acid Proteases"/>
    <property type="match status" value="2"/>
</dbReference>
<proteinExistence type="predicted"/>
<name>A0A9X1TXI0_9SPHN</name>
<dbReference type="RefSeq" id="WP_235066356.1">
    <property type="nucleotide sequence ID" value="NZ_JAKFGM010000001.1"/>
</dbReference>
<keyword evidence="2" id="KW-0645">Protease</keyword>
<dbReference type="PROSITE" id="PS00141">
    <property type="entry name" value="ASP_PROTEASE"/>
    <property type="match status" value="2"/>
</dbReference>